<keyword evidence="7" id="KW-1185">Reference proteome</keyword>
<dbReference type="InterPro" id="IPR019408">
    <property type="entry name" value="7TM_GPCR_serpentine_rcpt_Srab"/>
</dbReference>
<evidence type="ECO:0000313" key="6">
    <source>
        <dbReference type="EMBL" id="VDK32505.1"/>
    </source>
</evidence>
<dbReference type="GO" id="GO:0016020">
    <property type="term" value="C:membrane"/>
    <property type="evidence" value="ECO:0007669"/>
    <property type="project" value="UniProtKB-SubCell"/>
</dbReference>
<gene>
    <name evidence="6" type="ORF">ASIM_LOCUS8520</name>
</gene>
<accession>A0A0M3JM87</accession>
<dbReference type="OrthoDB" id="5857479at2759"/>
<evidence type="ECO:0000256" key="1">
    <source>
        <dbReference type="ARBA" id="ARBA00004141"/>
    </source>
</evidence>
<keyword evidence="3 5" id="KW-1133">Transmembrane helix</keyword>
<sequence length="58" mass="6477">MSSQVRCMILRTPVTFTFFWNACAVGGIAVERTVATFFSSKYERMGRGLAILIVITEV</sequence>
<protein>
    <submittedName>
        <fullName evidence="8">Secreted protein</fullName>
    </submittedName>
</protein>
<evidence type="ECO:0000256" key="5">
    <source>
        <dbReference type="SAM" id="Phobius"/>
    </source>
</evidence>
<keyword evidence="2 5" id="KW-0812">Transmembrane</keyword>
<evidence type="ECO:0000313" key="8">
    <source>
        <dbReference type="WBParaSite" id="ASIM_0000876901-mRNA-1"/>
    </source>
</evidence>
<dbReference type="EMBL" id="UYRR01023356">
    <property type="protein sequence ID" value="VDK32505.1"/>
    <property type="molecule type" value="Genomic_DNA"/>
</dbReference>
<evidence type="ECO:0000256" key="4">
    <source>
        <dbReference type="ARBA" id="ARBA00023136"/>
    </source>
</evidence>
<dbReference type="AlphaFoldDB" id="A0A0M3JM87"/>
<feature type="transmembrane region" description="Helical" evidence="5">
    <location>
        <begin position="18"/>
        <end position="38"/>
    </location>
</feature>
<dbReference type="WBParaSite" id="ASIM_0000876901-mRNA-1">
    <property type="protein sequence ID" value="ASIM_0000876901-mRNA-1"/>
    <property type="gene ID" value="ASIM_0000876901"/>
</dbReference>
<reference evidence="8" key="1">
    <citation type="submission" date="2017-02" db="UniProtKB">
        <authorList>
            <consortium name="WormBaseParasite"/>
        </authorList>
    </citation>
    <scope>IDENTIFICATION</scope>
</reference>
<dbReference type="Proteomes" id="UP000267096">
    <property type="component" value="Unassembled WGS sequence"/>
</dbReference>
<dbReference type="Pfam" id="PF10292">
    <property type="entry name" value="7TM_GPCR_Srab"/>
    <property type="match status" value="1"/>
</dbReference>
<proteinExistence type="predicted"/>
<evidence type="ECO:0000313" key="7">
    <source>
        <dbReference type="Proteomes" id="UP000267096"/>
    </source>
</evidence>
<evidence type="ECO:0000256" key="2">
    <source>
        <dbReference type="ARBA" id="ARBA00022692"/>
    </source>
</evidence>
<name>A0A0M3JM87_ANISI</name>
<keyword evidence="4 5" id="KW-0472">Membrane</keyword>
<organism evidence="8">
    <name type="scientific">Anisakis simplex</name>
    <name type="common">Herring worm</name>
    <dbReference type="NCBI Taxonomy" id="6269"/>
    <lineage>
        <taxon>Eukaryota</taxon>
        <taxon>Metazoa</taxon>
        <taxon>Ecdysozoa</taxon>
        <taxon>Nematoda</taxon>
        <taxon>Chromadorea</taxon>
        <taxon>Rhabditida</taxon>
        <taxon>Spirurina</taxon>
        <taxon>Ascaridomorpha</taxon>
        <taxon>Ascaridoidea</taxon>
        <taxon>Anisakidae</taxon>
        <taxon>Anisakis</taxon>
        <taxon>Anisakis simplex complex</taxon>
    </lineage>
</organism>
<comment type="subcellular location">
    <subcellularLocation>
        <location evidence="1">Membrane</location>
        <topology evidence="1">Multi-pass membrane protein</topology>
    </subcellularLocation>
</comment>
<evidence type="ECO:0000256" key="3">
    <source>
        <dbReference type="ARBA" id="ARBA00022989"/>
    </source>
</evidence>
<reference evidence="6 7" key="2">
    <citation type="submission" date="2018-11" db="EMBL/GenBank/DDBJ databases">
        <authorList>
            <consortium name="Pathogen Informatics"/>
        </authorList>
    </citation>
    <scope>NUCLEOTIDE SEQUENCE [LARGE SCALE GENOMIC DNA]</scope>
</reference>